<protein>
    <submittedName>
        <fullName evidence="1">Uncharacterized protein</fullName>
    </submittedName>
</protein>
<organism evidence="1">
    <name type="scientific">Arundo donax</name>
    <name type="common">Giant reed</name>
    <name type="synonym">Donax arundinaceus</name>
    <dbReference type="NCBI Taxonomy" id="35708"/>
    <lineage>
        <taxon>Eukaryota</taxon>
        <taxon>Viridiplantae</taxon>
        <taxon>Streptophyta</taxon>
        <taxon>Embryophyta</taxon>
        <taxon>Tracheophyta</taxon>
        <taxon>Spermatophyta</taxon>
        <taxon>Magnoliopsida</taxon>
        <taxon>Liliopsida</taxon>
        <taxon>Poales</taxon>
        <taxon>Poaceae</taxon>
        <taxon>PACMAD clade</taxon>
        <taxon>Arundinoideae</taxon>
        <taxon>Arundineae</taxon>
        <taxon>Arundo</taxon>
    </lineage>
</organism>
<evidence type="ECO:0000313" key="1">
    <source>
        <dbReference type="EMBL" id="JAD92491.1"/>
    </source>
</evidence>
<reference evidence="1" key="1">
    <citation type="submission" date="2014-09" db="EMBL/GenBank/DDBJ databases">
        <authorList>
            <person name="Magalhaes I.L.F."/>
            <person name="Oliveira U."/>
            <person name="Santos F.R."/>
            <person name="Vidigal T.H.D.A."/>
            <person name="Brescovit A.D."/>
            <person name="Santos A.J."/>
        </authorList>
    </citation>
    <scope>NUCLEOTIDE SEQUENCE</scope>
    <source>
        <tissue evidence="1">Shoot tissue taken approximately 20 cm above the soil surface</tissue>
    </source>
</reference>
<dbReference type="AlphaFoldDB" id="A0A0A9DXH8"/>
<proteinExistence type="predicted"/>
<reference evidence="1" key="2">
    <citation type="journal article" date="2015" name="Data Brief">
        <title>Shoot transcriptome of the giant reed, Arundo donax.</title>
        <authorList>
            <person name="Barrero R.A."/>
            <person name="Guerrero F.D."/>
            <person name="Moolhuijzen P."/>
            <person name="Goolsby J.A."/>
            <person name="Tidwell J."/>
            <person name="Bellgard S.E."/>
            <person name="Bellgard M.I."/>
        </authorList>
    </citation>
    <scope>NUCLEOTIDE SEQUENCE</scope>
    <source>
        <tissue evidence="1">Shoot tissue taken approximately 20 cm above the soil surface</tissue>
    </source>
</reference>
<dbReference type="EMBL" id="GBRH01205404">
    <property type="protein sequence ID" value="JAD92491.1"/>
    <property type="molecule type" value="Transcribed_RNA"/>
</dbReference>
<accession>A0A0A9DXH8</accession>
<name>A0A0A9DXH8_ARUDO</name>
<sequence>MICTFLMGLAGGAGLTDDAYTGRPLSGLASTLPTILLPSAPPAASISLEAYLAH</sequence>